<feature type="domain" description="Solute-binding protein family 5" evidence="3">
    <location>
        <begin position="91"/>
        <end position="444"/>
    </location>
</feature>
<keyword evidence="5" id="KW-1185">Reference proteome</keyword>
<dbReference type="PANTHER" id="PTHR30290:SF38">
    <property type="entry name" value="D,D-DIPEPTIDE-BINDING PERIPLASMIC PROTEIN DDPA-RELATED"/>
    <property type="match status" value="1"/>
</dbReference>
<dbReference type="InterPro" id="IPR030678">
    <property type="entry name" value="Peptide/Ni-bd"/>
</dbReference>
<dbReference type="Pfam" id="PF00496">
    <property type="entry name" value="SBP_bac_5"/>
    <property type="match status" value="1"/>
</dbReference>
<evidence type="ECO:0000259" key="3">
    <source>
        <dbReference type="Pfam" id="PF00496"/>
    </source>
</evidence>
<dbReference type="InterPro" id="IPR000914">
    <property type="entry name" value="SBP_5_dom"/>
</dbReference>
<dbReference type="Proteomes" id="UP000190037">
    <property type="component" value="Unassembled WGS sequence"/>
</dbReference>
<dbReference type="PANTHER" id="PTHR30290">
    <property type="entry name" value="PERIPLASMIC BINDING COMPONENT OF ABC TRANSPORTER"/>
    <property type="match status" value="1"/>
</dbReference>
<feature type="signal peptide" evidence="2">
    <location>
        <begin position="1"/>
        <end position="32"/>
    </location>
</feature>
<dbReference type="InterPro" id="IPR039424">
    <property type="entry name" value="SBP_5"/>
</dbReference>
<dbReference type="Gene3D" id="3.10.105.10">
    <property type="entry name" value="Dipeptide-binding Protein, Domain 3"/>
    <property type="match status" value="1"/>
</dbReference>
<sequence length="524" mass="56986">MRTVNSTPLSTRLLRRSGVVAGLVGLTLGATACGGDDDAGSGASGSMTVLITQEAKGIDPVMTTVSSLTGGNQAAAVFDMLFWINPKTGKAEPQIAESATAAEGNSVWTIKLKPNVKFSDGTALDAEAVKFNWERHADPANRSVQFTAVKGMKFEAVDGLTVRVTLPAPNAHFDLVVAHNLAFIGSPTAIRSDPKLFAQKPVGAGPFKLKSWMRDSQLTLERNNSYWSQGKPALKELIFKPVMDQKQRLAALSSGQAQLMTTAHFPSTEQARKDGMTVTLDPKSGGFMTMFDTSKPPFNDPRARRAFALIMNPDDRNQTIQGSPGQTLKGLFQPASPFANPEAVYATNNRVEAQKLLDELAAEGKSLNFTYTTNSSASARLTAEYWLTQIGNMKNITMKTEFLEGAAYIQKVMINNDFQASEFVITFDEPEPVLYNFTHSKGSENRTKWNNPVVDKALDDARNSDDPAVRKTAYQTVQAEIVKDVPFFAYEKSFAAAVQGKSAKIDGLSLFEDGLILFDRIALK</sequence>
<dbReference type="SUPFAM" id="SSF53850">
    <property type="entry name" value="Periplasmic binding protein-like II"/>
    <property type="match status" value="1"/>
</dbReference>
<organism evidence="4 5">
    <name type="scientific">Embleya scabrispora</name>
    <dbReference type="NCBI Taxonomy" id="159449"/>
    <lineage>
        <taxon>Bacteria</taxon>
        <taxon>Bacillati</taxon>
        <taxon>Actinomycetota</taxon>
        <taxon>Actinomycetes</taxon>
        <taxon>Kitasatosporales</taxon>
        <taxon>Streptomycetaceae</taxon>
        <taxon>Embleya</taxon>
    </lineage>
</organism>
<evidence type="ECO:0000256" key="1">
    <source>
        <dbReference type="ARBA" id="ARBA00022729"/>
    </source>
</evidence>
<dbReference type="GO" id="GO:0042597">
    <property type="term" value="C:periplasmic space"/>
    <property type="evidence" value="ECO:0007669"/>
    <property type="project" value="UniProtKB-ARBA"/>
</dbReference>
<evidence type="ECO:0000313" key="4">
    <source>
        <dbReference type="EMBL" id="OPC80800.1"/>
    </source>
</evidence>
<dbReference type="EMBL" id="MWQN01000001">
    <property type="protein sequence ID" value="OPC80800.1"/>
    <property type="molecule type" value="Genomic_DNA"/>
</dbReference>
<accession>A0A1T3NVW2</accession>
<dbReference type="Gene3D" id="3.40.190.10">
    <property type="entry name" value="Periplasmic binding protein-like II"/>
    <property type="match status" value="1"/>
</dbReference>
<dbReference type="STRING" id="159449.B4N89_07395"/>
<dbReference type="PIRSF" id="PIRSF002741">
    <property type="entry name" value="MppA"/>
    <property type="match status" value="1"/>
</dbReference>
<dbReference type="CDD" id="cd00995">
    <property type="entry name" value="PBP2_NikA_DppA_OppA_like"/>
    <property type="match status" value="1"/>
</dbReference>
<gene>
    <name evidence="4" type="ORF">B4N89_07395</name>
</gene>
<evidence type="ECO:0000256" key="2">
    <source>
        <dbReference type="SAM" id="SignalP"/>
    </source>
</evidence>
<name>A0A1T3NVW2_9ACTN</name>
<reference evidence="4 5" key="1">
    <citation type="submission" date="2017-03" db="EMBL/GenBank/DDBJ databases">
        <title>Draft genome sequence of Streptomyces scabrisporus NF3, endophyte isolated from Amphipterygium adstringens.</title>
        <authorList>
            <person name="Vazquez M."/>
            <person name="Ceapa C.D."/>
            <person name="Rodriguez Luna D."/>
            <person name="Sanchez Esquivel S."/>
        </authorList>
    </citation>
    <scope>NUCLEOTIDE SEQUENCE [LARGE SCALE GENOMIC DNA]</scope>
    <source>
        <strain evidence="4 5">NF3</strain>
    </source>
</reference>
<dbReference type="GO" id="GO:0015833">
    <property type="term" value="P:peptide transport"/>
    <property type="evidence" value="ECO:0007669"/>
    <property type="project" value="TreeGrafter"/>
</dbReference>
<evidence type="ECO:0000313" key="5">
    <source>
        <dbReference type="Proteomes" id="UP000190037"/>
    </source>
</evidence>
<feature type="chain" id="PRO_5011984186" description="Solute-binding protein family 5 domain-containing protein" evidence="2">
    <location>
        <begin position="33"/>
        <end position="524"/>
    </location>
</feature>
<keyword evidence="1 2" id="KW-0732">Signal</keyword>
<dbReference type="eggNOG" id="COG0747">
    <property type="taxonomic scope" value="Bacteria"/>
</dbReference>
<dbReference type="PROSITE" id="PS51257">
    <property type="entry name" value="PROKAR_LIPOPROTEIN"/>
    <property type="match status" value="1"/>
</dbReference>
<proteinExistence type="predicted"/>
<protein>
    <recommendedName>
        <fullName evidence="3">Solute-binding protein family 5 domain-containing protein</fullName>
    </recommendedName>
</protein>
<dbReference type="AlphaFoldDB" id="A0A1T3NVW2"/>
<dbReference type="GO" id="GO:0043190">
    <property type="term" value="C:ATP-binding cassette (ABC) transporter complex"/>
    <property type="evidence" value="ECO:0007669"/>
    <property type="project" value="InterPro"/>
</dbReference>
<dbReference type="OrthoDB" id="9046151at2"/>
<comment type="caution">
    <text evidence="4">The sequence shown here is derived from an EMBL/GenBank/DDBJ whole genome shotgun (WGS) entry which is preliminary data.</text>
</comment>
<dbReference type="GO" id="GO:1904680">
    <property type="term" value="F:peptide transmembrane transporter activity"/>
    <property type="evidence" value="ECO:0007669"/>
    <property type="project" value="TreeGrafter"/>
</dbReference>